<protein>
    <submittedName>
        <fullName evidence="1">Uncharacterized protein</fullName>
    </submittedName>
</protein>
<sequence length="51" mass="5968">MAPVRIPRRGIAQLICAGWRLTPYPAYINIDNIRFERYRRSQIGHGLRLST</sequence>
<evidence type="ECO:0000313" key="1">
    <source>
        <dbReference type="EMBL" id="HAE1795335.1"/>
    </source>
</evidence>
<proteinExistence type="predicted"/>
<organism evidence="1">
    <name type="scientific">Salmonella enterica subsp. enterica serovar Ank</name>
    <dbReference type="NCBI Taxonomy" id="1173578"/>
    <lineage>
        <taxon>Bacteria</taxon>
        <taxon>Pseudomonadati</taxon>
        <taxon>Pseudomonadota</taxon>
        <taxon>Gammaproteobacteria</taxon>
        <taxon>Enterobacterales</taxon>
        <taxon>Enterobacteriaceae</taxon>
        <taxon>Salmonella</taxon>
    </lineage>
</organism>
<name>A0A726YLE2_SALET</name>
<comment type="caution">
    <text evidence="1">The sequence shown here is derived from an EMBL/GenBank/DDBJ whole genome shotgun (WGS) entry which is preliminary data.</text>
</comment>
<dbReference type="EMBL" id="DAARBX010000023">
    <property type="protein sequence ID" value="HAE1795335.1"/>
    <property type="molecule type" value="Genomic_DNA"/>
</dbReference>
<dbReference type="AlphaFoldDB" id="A0A726YLE2"/>
<reference evidence="1" key="2">
    <citation type="submission" date="2018-07" db="EMBL/GenBank/DDBJ databases">
        <authorList>
            <consortium name="NCBI Pathogen Detection Project"/>
        </authorList>
    </citation>
    <scope>NUCLEOTIDE SEQUENCE</scope>
    <source>
        <strain evidence="1">BCW_2640</strain>
    </source>
</reference>
<reference evidence="1" key="1">
    <citation type="journal article" date="2018" name="Genome Biol.">
        <title>SKESA: strategic k-mer extension for scrupulous assemblies.</title>
        <authorList>
            <person name="Souvorov A."/>
            <person name="Agarwala R."/>
            <person name="Lipman D.J."/>
        </authorList>
    </citation>
    <scope>NUCLEOTIDE SEQUENCE</scope>
    <source>
        <strain evidence="1">BCW_2640</strain>
    </source>
</reference>
<accession>A0A726YLE2</accession>
<gene>
    <name evidence="1" type="ORF">G3V02_004124</name>
</gene>